<dbReference type="EMBL" id="MJFZ01000330">
    <property type="protein sequence ID" value="RAW31252.1"/>
    <property type="molecule type" value="Genomic_DNA"/>
</dbReference>
<feature type="compositionally biased region" description="Basic and acidic residues" evidence="1">
    <location>
        <begin position="315"/>
        <end position="336"/>
    </location>
</feature>
<evidence type="ECO:0000313" key="2">
    <source>
        <dbReference type="EMBL" id="RAW31252.1"/>
    </source>
</evidence>
<protein>
    <submittedName>
        <fullName evidence="2">Uncharacterized protein</fullName>
    </submittedName>
</protein>
<feature type="compositionally biased region" description="Basic and acidic residues" evidence="1">
    <location>
        <begin position="106"/>
        <end position="127"/>
    </location>
</feature>
<keyword evidence="3" id="KW-1185">Reference proteome</keyword>
<dbReference type="Proteomes" id="UP000251314">
    <property type="component" value="Unassembled WGS sequence"/>
</dbReference>
<dbReference type="OrthoDB" id="10428975at2759"/>
<accession>A0A329S6U0</accession>
<gene>
    <name evidence="2" type="ORF">PC110_g12390</name>
</gene>
<dbReference type="VEuPathDB" id="FungiDB:PC110_g12390"/>
<feature type="region of interest" description="Disordered" evidence="1">
    <location>
        <begin position="276"/>
        <end position="337"/>
    </location>
</feature>
<comment type="caution">
    <text evidence="2">The sequence shown here is derived from an EMBL/GenBank/DDBJ whole genome shotgun (WGS) entry which is preliminary data.</text>
</comment>
<feature type="region of interest" description="Disordered" evidence="1">
    <location>
        <begin position="97"/>
        <end position="198"/>
    </location>
</feature>
<sequence length="415" mass="46383">MRFGVKPDVHHIRKFGALAWLQVYFPDEHTAKFVADLRVTEDVVYRDRYIVNEDEVDLHSLHFIQDDSINEHRNSSDEDMATVAFSELAATAASVLGETNSLPTGDLKDGVTPRKQGSHETGEDEQLRAVVENTVSDQPGTGESDEHHRSGDVERGEHASERQAQLEQLEHIDETQRTERVTGDHGSTEPASGKEYHESIMYPSPIVIEGDDVGSVAGTWGSSVAEKTLRDDENTEDPNNEDTTVASVFAEEDALSMEDVNTSSVLMLNEDYSKPVEVGDRSTSTVEGDDASDMIDPSALLPPNALRQTGKRTHRDGTPSMEERVERDAAQQEVKKNRTGLRKFSERRRPSYLGDYVTNVTLCISRILDKNGRTMRPIRVSQVKVPRNRRAALRSMWRDFCLMAEMEKAAALEAK</sequence>
<feature type="compositionally biased region" description="Basic and acidic residues" evidence="1">
    <location>
        <begin position="144"/>
        <end position="161"/>
    </location>
</feature>
<evidence type="ECO:0000313" key="3">
    <source>
        <dbReference type="Proteomes" id="UP000251314"/>
    </source>
</evidence>
<proteinExistence type="predicted"/>
<organism evidence="2 3">
    <name type="scientific">Phytophthora cactorum</name>
    <dbReference type="NCBI Taxonomy" id="29920"/>
    <lineage>
        <taxon>Eukaryota</taxon>
        <taxon>Sar</taxon>
        <taxon>Stramenopiles</taxon>
        <taxon>Oomycota</taxon>
        <taxon>Peronosporomycetes</taxon>
        <taxon>Peronosporales</taxon>
        <taxon>Peronosporaceae</taxon>
        <taxon>Phytophthora</taxon>
    </lineage>
</organism>
<name>A0A329S6U0_9STRA</name>
<evidence type="ECO:0000256" key="1">
    <source>
        <dbReference type="SAM" id="MobiDB-lite"/>
    </source>
</evidence>
<reference evidence="2 3" key="1">
    <citation type="submission" date="2018-01" db="EMBL/GenBank/DDBJ databases">
        <title>Draft genome of the strawberry crown rot pathogen Phytophthora cactorum.</title>
        <authorList>
            <person name="Armitage A.D."/>
            <person name="Lysoe E."/>
            <person name="Nellist C.F."/>
            <person name="Harrison R.J."/>
            <person name="Brurberg M.B."/>
        </authorList>
    </citation>
    <scope>NUCLEOTIDE SEQUENCE [LARGE SCALE GENOMIC DNA]</scope>
    <source>
        <strain evidence="2 3">10300</strain>
    </source>
</reference>
<feature type="compositionally biased region" description="Basic and acidic residues" evidence="1">
    <location>
        <begin position="168"/>
        <end position="198"/>
    </location>
</feature>
<dbReference type="AlphaFoldDB" id="A0A329S6U0"/>